<dbReference type="AlphaFoldDB" id="A0AAE3H1Z3"/>
<evidence type="ECO:0000313" key="2">
    <source>
        <dbReference type="Proteomes" id="UP001204144"/>
    </source>
</evidence>
<dbReference type="Gene3D" id="3.40.50.150">
    <property type="entry name" value="Vaccinia Virus protein VP39"/>
    <property type="match status" value="1"/>
</dbReference>
<proteinExistence type="predicted"/>
<gene>
    <name evidence="1" type="ORF">EGI31_10940</name>
</gene>
<sequence>MDILKPEGVIIIEGFNNNHLGKPSGGLKLLEMLFDENMLREDFEKCEIEALEDKNVLLSEGQYHQGEAEIIRGIFKKKF</sequence>
<dbReference type="InterPro" id="IPR029063">
    <property type="entry name" value="SAM-dependent_MTases_sf"/>
</dbReference>
<organism evidence="1 2">
    <name type="scientific">Lacihabitans soyangensis</name>
    <dbReference type="NCBI Taxonomy" id="869394"/>
    <lineage>
        <taxon>Bacteria</taxon>
        <taxon>Pseudomonadati</taxon>
        <taxon>Bacteroidota</taxon>
        <taxon>Cytophagia</taxon>
        <taxon>Cytophagales</taxon>
        <taxon>Leadbetterellaceae</taxon>
        <taxon>Lacihabitans</taxon>
    </lineage>
</organism>
<dbReference type="RefSeq" id="WP_255037253.1">
    <property type="nucleotide sequence ID" value="NZ_RJUF01000029.1"/>
</dbReference>
<name>A0AAE3H1Z3_9BACT</name>
<dbReference type="EMBL" id="RJUF01000029">
    <property type="protein sequence ID" value="MCP9763472.1"/>
    <property type="molecule type" value="Genomic_DNA"/>
</dbReference>
<evidence type="ECO:0000313" key="1">
    <source>
        <dbReference type="EMBL" id="MCP9763472.1"/>
    </source>
</evidence>
<accession>A0AAE3H1Z3</accession>
<protein>
    <submittedName>
        <fullName evidence="1">Uncharacterized protein</fullName>
    </submittedName>
</protein>
<reference evidence="1 2" key="1">
    <citation type="submission" date="2018-11" db="EMBL/GenBank/DDBJ databases">
        <title>Novel bacteria species description.</title>
        <authorList>
            <person name="Han J.-H."/>
        </authorList>
    </citation>
    <scope>NUCLEOTIDE SEQUENCE [LARGE SCALE GENOMIC DNA]</scope>
    <source>
        <strain evidence="1 2">KCTC23259</strain>
    </source>
</reference>
<dbReference type="Proteomes" id="UP001204144">
    <property type="component" value="Unassembled WGS sequence"/>
</dbReference>
<comment type="caution">
    <text evidence="1">The sequence shown here is derived from an EMBL/GenBank/DDBJ whole genome shotgun (WGS) entry which is preliminary data.</text>
</comment>
<keyword evidence="2" id="KW-1185">Reference proteome</keyword>